<evidence type="ECO:0000256" key="1">
    <source>
        <dbReference type="SAM" id="Phobius"/>
    </source>
</evidence>
<comment type="caution">
    <text evidence="2">The sequence shown here is derived from an EMBL/GenBank/DDBJ whole genome shotgun (WGS) entry which is preliminary data.</text>
</comment>
<keyword evidence="1" id="KW-1133">Transmembrane helix</keyword>
<protein>
    <submittedName>
        <fullName evidence="2">Uncharacterized protein</fullName>
    </submittedName>
</protein>
<feature type="transmembrane region" description="Helical" evidence="1">
    <location>
        <begin position="7"/>
        <end position="26"/>
    </location>
</feature>
<keyword evidence="1" id="KW-0812">Transmembrane</keyword>
<evidence type="ECO:0000313" key="3">
    <source>
        <dbReference type="Proteomes" id="UP001469553"/>
    </source>
</evidence>
<name>A0ABV0ZFT7_9TELE</name>
<organism evidence="2 3">
    <name type="scientific">Ameca splendens</name>
    <dbReference type="NCBI Taxonomy" id="208324"/>
    <lineage>
        <taxon>Eukaryota</taxon>
        <taxon>Metazoa</taxon>
        <taxon>Chordata</taxon>
        <taxon>Craniata</taxon>
        <taxon>Vertebrata</taxon>
        <taxon>Euteleostomi</taxon>
        <taxon>Actinopterygii</taxon>
        <taxon>Neopterygii</taxon>
        <taxon>Teleostei</taxon>
        <taxon>Neoteleostei</taxon>
        <taxon>Acanthomorphata</taxon>
        <taxon>Ovalentaria</taxon>
        <taxon>Atherinomorphae</taxon>
        <taxon>Cyprinodontiformes</taxon>
        <taxon>Goodeidae</taxon>
        <taxon>Ameca</taxon>
    </lineage>
</organism>
<proteinExistence type="predicted"/>
<dbReference type="Proteomes" id="UP001469553">
    <property type="component" value="Unassembled WGS sequence"/>
</dbReference>
<evidence type="ECO:0000313" key="2">
    <source>
        <dbReference type="EMBL" id="MEQ2304381.1"/>
    </source>
</evidence>
<keyword evidence="3" id="KW-1185">Reference proteome</keyword>
<dbReference type="EMBL" id="JAHRIP010059134">
    <property type="protein sequence ID" value="MEQ2304381.1"/>
    <property type="molecule type" value="Genomic_DNA"/>
</dbReference>
<reference evidence="2 3" key="1">
    <citation type="submission" date="2021-06" db="EMBL/GenBank/DDBJ databases">
        <authorList>
            <person name="Palmer J.M."/>
        </authorList>
    </citation>
    <scope>NUCLEOTIDE SEQUENCE [LARGE SCALE GENOMIC DNA]</scope>
    <source>
        <strain evidence="2 3">AS_MEX2019</strain>
        <tissue evidence="2">Muscle</tissue>
    </source>
</reference>
<gene>
    <name evidence="2" type="ORF">AMECASPLE_026456</name>
</gene>
<keyword evidence="1" id="KW-0472">Membrane</keyword>
<sequence length="105" mass="12244">MAMEKRLILCLMSYFCGNMAMFYIIILLEDTVMTHFNFYRIHQIFMYPLLVLQRVHDAMYSNKVLKEEEKQASSIADSQPQLSCTFIILFHSKPTGRSCGHKAQS</sequence>
<accession>A0ABV0ZFT7</accession>